<proteinExistence type="predicted"/>
<evidence type="ECO:0000313" key="1">
    <source>
        <dbReference type="EMBL" id="GFS77046.1"/>
    </source>
</evidence>
<reference evidence="1" key="1">
    <citation type="submission" date="2020-08" db="EMBL/GenBank/DDBJ databases">
        <title>Multicomponent nature underlies the extraordinary mechanical properties of spider dragline silk.</title>
        <authorList>
            <person name="Kono N."/>
            <person name="Nakamura H."/>
            <person name="Mori M."/>
            <person name="Yoshida Y."/>
            <person name="Ohtoshi R."/>
            <person name="Malay A.D."/>
            <person name="Moran D.A.P."/>
            <person name="Tomita M."/>
            <person name="Numata K."/>
            <person name="Arakawa K."/>
        </authorList>
    </citation>
    <scope>NUCLEOTIDE SEQUENCE</scope>
</reference>
<sequence>MDEVPSAETGVVTRLEKMVGCRVLGEYLHSLPLVNQTRQMGDEESLQIVSEEPSNQACGGRIHADRVMRAKKDLKRNTPAPRSRCIRIS</sequence>
<evidence type="ECO:0000313" key="2">
    <source>
        <dbReference type="Proteomes" id="UP000887013"/>
    </source>
</evidence>
<name>A0A8X6MTF5_NEPPI</name>
<accession>A0A8X6MTF5</accession>
<dbReference type="Proteomes" id="UP000887013">
    <property type="component" value="Unassembled WGS sequence"/>
</dbReference>
<comment type="caution">
    <text evidence="1">The sequence shown here is derived from an EMBL/GenBank/DDBJ whole genome shotgun (WGS) entry which is preliminary data.</text>
</comment>
<gene>
    <name evidence="1" type="ORF">NPIL_446131</name>
</gene>
<keyword evidence="2" id="KW-1185">Reference proteome</keyword>
<dbReference type="EMBL" id="BMAW01050803">
    <property type="protein sequence ID" value="GFS77046.1"/>
    <property type="molecule type" value="Genomic_DNA"/>
</dbReference>
<protein>
    <submittedName>
        <fullName evidence="1">Uncharacterized protein</fullName>
    </submittedName>
</protein>
<dbReference type="AlphaFoldDB" id="A0A8X6MTF5"/>
<organism evidence="1 2">
    <name type="scientific">Nephila pilipes</name>
    <name type="common">Giant wood spider</name>
    <name type="synonym">Nephila maculata</name>
    <dbReference type="NCBI Taxonomy" id="299642"/>
    <lineage>
        <taxon>Eukaryota</taxon>
        <taxon>Metazoa</taxon>
        <taxon>Ecdysozoa</taxon>
        <taxon>Arthropoda</taxon>
        <taxon>Chelicerata</taxon>
        <taxon>Arachnida</taxon>
        <taxon>Araneae</taxon>
        <taxon>Araneomorphae</taxon>
        <taxon>Entelegynae</taxon>
        <taxon>Araneoidea</taxon>
        <taxon>Nephilidae</taxon>
        <taxon>Nephila</taxon>
    </lineage>
</organism>